<comment type="caution">
    <text evidence="2">The sequence shown here is derived from an EMBL/GenBank/DDBJ whole genome shotgun (WGS) entry which is preliminary data.</text>
</comment>
<protein>
    <recommendedName>
        <fullName evidence="4">PE-PPE domain-containing protein</fullName>
    </recommendedName>
</protein>
<feature type="compositionally biased region" description="Low complexity" evidence="1">
    <location>
        <begin position="487"/>
        <end position="503"/>
    </location>
</feature>
<reference evidence="2 3" key="1">
    <citation type="journal article" date="2019" name="Environ. Microbiol.">
        <title>Species interactions and distinct microbial communities in high Arctic permafrost affected cryosols are associated with the CH4 and CO2 gas fluxes.</title>
        <authorList>
            <person name="Altshuler I."/>
            <person name="Hamel J."/>
            <person name="Turney S."/>
            <person name="Magnuson E."/>
            <person name="Levesque R."/>
            <person name="Greer C."/>
            <person name="Whyte L.G."/>
        </authorList>
    </citation>
    <scope>NUCLEOTIDE SEQUENCE [LARGE SCALE GENOMIC DNA]</scope>
    <source>
        <strain evidence="2 3">S5.20</strain>
    </source>
</reference>
<dbReference type="OrthoDB" id="4371679at2"/>
<proteinExistence type="predicted"/>
<keyword evidence="3" id="KW-1185">Reference proteome</keyword>
<dbReference type="Proteomes" id="UP000320095">
    <property type="component" value="Unassembled WGS sequence"/>
</dbReference>
<feature type="region of interest" description="Disordered" evidence="1">
    <location>
        <begin position="413"/>
        <end position="535"/>
    </location>
</feature>
<organism evidence="2 3">
    <name type="scientific">Mycolicibacterium hodleri</name>
    <dbReference type="NCBI Taxonomy" id="49897"/>
    <lineage>
        <taxon>Bacteria</taxon>
        <taxon>Bacillati</taxon>
        <taxon>Actinomycetota</taxon>
        <taxon>Actinomycetes</taxon>
        <taxon>Mycobacteriales</taxon>
        <taxon>Mycobacteriaceae</taxon>
        <taxon>Mycolicibacterium</taxon>
    </lineage>
</organism>
<feature type="compositionally biased region" description="Low complexity" evidence="1">
    <location>
        <begin position="425"/>
        <end position="434"/>
    </location>
</feature>
<name>A0A502E745_9MYCO</name>
<accession>A0A502E745</accession>
<feature type="compositionally biased region" description="Polar residues" evidence="1">
    <location>
        <begin position="442"/>
        <end position="457"/>
    </location>
</feature>
<evidence type="ECO:0008006" key="4">
    <source>
        <dbReference type="Google" id="ProtNLM"/>
    </source>
</evidence>
<dbReference type="EMBL" id="RCZG01000009">
    <property type="protein sequence ID" value="TPG32271.1"/>
    <property type="molecule type" value="Genomic_DNA"/>
</dbReference>
<gene>
    <name evidence="2" type="ORF">EAH80_20910</name>
</gene>
<sequence>MSAAALRPYVTAGVALVGASIISVTPIAPTQIASPGSDIRVSTASVDLVASVTSCTGAATDSTVCGVSSLPSFMANGTPSAFQTLAATAGPSVFNIPANLLITLANIPYNLLTALGTGDDGTGNPLNLGAEPNSGFSFTPNFDNVLFQRPEGQVVGLTSDLNFAGNIWVYSPTNVLGTDPGDIARYQALLNVAVPIPALSVGLGNIVTAIAASQLPMSVGCTGTGLGACPDIFSILGDSLQLQNIYKLFTDGYTFPTVTDPITCTDEGACNILDPAGPQVPQSGQTVKLDLSAPFTNFYNSLLQTPDFSTIKVPTLAMTVSTLVNLVKGFNTFLNPFVLGTQCTLCAYLVPNPDHLPIPGPINPGTQAPPFTPPVGPFTQGTTMTTLAAADSTATDTTNSSNTPLLKKLLAKPEKTQATPEEDVAAAAAAVNAAGTEDPTPAANTLDQATSTTSTPEVSKPKPTPKHAKPENGLAGAIKDAFSNPFKGSKTSGDTASTSGDTAPKVAKTPKANKVAKAADSDKGGASGGSGNTDG</sequence>
<evidence type="ECO:0000313" key="2">
    <source>
        <dbReference type="EMBL" id="TPG32271.1"/>
    </source>
</evidence>
<dbReference type="RefSeq" id="WP_140695127.1">
    <property type="nucleotide sequence ID" value="NZ_RCZG01000009.1"/>
</dbReference>
<evidence type="ECO:0000256" key="1">
    <source>
        <dbReference type="SAM" id="MobiDB-lite"/>
    </source>
</evidence>
<feature type="compositionally biased region" description="Gly residues" evidence="1">
    <location>
        <begin position="525"/>
        <end position="535"/>
    </location>
</feature>
<evidence type="ECO:0000313" key="3">
    <source>
        <dbReference type="Proteomes" id="UP000320095"/>
    </source>
</evidence>
<dbReference type="AlphaFoldDB" id="A0A502E745"/>